<dbReference type="AlphaFoldDB" id="A0A3A8N4P9"/>
<evidence type="ECO:0000313" key="2">
    <source>
        <dbReference type="Proteomes" id="UP000273405"/>
    </source>
</evidence>
<accession>A0A3A8N4P9</accession>
<organism evidence="1 2">
    <name type="scientific">Corallococcus sicarius</name>
    <dbReference type="NCBI Taxonomy" id="2316726"/>
    <lineage>
        <taxon>Bacteria</taxon>
        <taxon>Pseudomonadati</taxon>
        <taxon>Myxococcota</taxon>
        <taxon>Myxococcia</taxon>
        <taxon>Myxococcales</taxon>
        <taxon>Cystobacterineae</taxon>
        <taxon>Myxococcaceae</taxon>
        <taxon>Corallococcus</taxon>
    </lineage>
</organism>
<reference evidence="2" key="1">
    <citation type="submission" date="2018-09" db="EMBL/GenBank/DDBJ databases">
        <authorList>
            <person name="Livingstone P.G."/>
            <person name="Whitworth D.E."/>
        </authorList>
    </citation>
    <scope>NUCLEOTIDE SEQUENCE [LARGE SCALE GENOMIC DNA]</scope>
    <source>
        <strain evidence="2">CA040B</strain>
    </source>
</reference>
<proteinExistence type="predicted"/>
<sequence length="133" mass="14714">MLSEEKQRLIDRARAILLEDVRRHAPRTPHGDEPLDSYEQLDVAVRGALAGDRSVVTTLRRVFDEPWFARTNSAHEYAVASLGLALIGDRESLQRIRGVSPINLNREAKPLALAILDAGEQQDPPPGSSLPED</sequence>
<evidence type="ECO:0008006" key="3">
    <source>
        <dbReference type="Google" id="ProtNLM"/>
    </source>
</evidence>
<dbReference type="RefSeq" id="WP_120627792.1">
    <property type="nucleotide sequence ID" value="NZ_RAWG01000180.1"/>
</dbReference>
<evidence type="ECO:0000313" key="1">
    <source>
        <dbReference type="EMBL" id="RKH38903.1"/>
    </source>
</evidence>
<keyword evidence="2" id="KW-1185">Reference proteome</keyword>
<dbReference type="EMBL" id="RAWG01000180">
    <property type="protein sequence ID" value="RKH38903.1"/>
    <property type="molecule type" value="Genomic_DNA"/>
</dbReference>
<comment type="caution">
    <text evidence="1">The sequence shown here is derived from an EMBL/GenBank/DDBJ whole genome shotgun (WGS) entry which is preliminary data.</text>
</comment>
<protein>
    <recommendedName>
        <fullName evidence="3">HEAT repeat domain-containing protein</fullName>
    </recommendedName>
</protein>
<name>A0A3A8N4P9_9BACT</name>
<dbReference type="OrthoDB" id="5383255at2"/>
<dbReference type="Proteomes" id="UP000273405">
    <property type="component" value="Unassembled WGS sequence"/>
</dbReference>
<gene>
    <name evidence="1" type="ORF">D7X12_25010</name>
</gene>